<evidence type="ECO:0000313" key="2">
    <source>
        <dbReference type="EMBL" id="NHO65656.1"/>
    </source>
</evidence>
<gene>
    <name evidence="2" type="ORF">G8770_08895</name>
</gene>
<dbReference type="InterPro" id="IPR003779">
    <property type="entry name" value="CMD-like"/>
</dbReference>
<keyword evidence="3" id="KW-1185">Reference proteome</keyword>
<dbReference type="AlphaFoldDB" id="A0A9E5JUD7"/>
<dbReference type="InterPro" id="IPR052512">
    <property type="entry name" value="4CMD/NDH-1_regulator"/>
</dbReference>
<reference evidence="2" key="1">
    <citation type="submission" date="2020-03" db="EMBL/GenBank/DDBJ databases">
        <authorList>
            <person name="Guo F."/>
        </authorList>
    </citation>
    <scope>NUCLEOTIDE SEQUENCE</scope>
    <source>
        <strain evidence="2">JCM 30134</strain>
    </source>
</reference>
<dbReference type="Proteomes" id="UP000787472">
    <property type="component" value="Unassembled WGS sequence"/>
</dbReference>
<sequence>MQNPENRSACGAELQEKLWAATVAAPETLYQSTWRDYIFAEIWSRPGLDVKARYLIAIAGVASNGNPSDSLDHYIRGALSNQELSVQELREVAVHSSIYNGWSSGAVIDAAVSRMSQALNLTDDGFKPLAEKPWEPSDRLQRGADEFAQVMTFPGPPPVAPYFEGGILNFVFGEVWHRESLSQRSRRWVTLVGVCDSAATSPIQTHIYGAMASGNTTVEEMQEFVLQYAVHAGWPKASYVQGVLFDMAHKIKNNLTWDGQPKS</sequence>
<dbReference type="InterPro" id="IPR029032">
    <property type="entry name" value="AhpD-like"/>
</dbReference>
<dbReference type="EMBL" id="JAAONZ010000005">
    <property type="protein sequence ID" value="NHO65656.1"/>
    <property type="molecule type" value="Genomic_DNA"/>
</dbReference>
<proteinExistence type="predicted"/>
<accession>A0A9E5JUD7</accession>
<protein>
    <submittedName>
        <fullName evidence="2">Carboxymuconolactone decarboxylase family protein</fullName>
    </submittedName>
</protein>
<dbReference type="RefSeq" id="WP_167185015.1">
    <property type="nucleotide sequence ID" value="NZ_JAAONZ010000005.1"/>
</dbReference>
<evidence type="ECO:0000259" key="1">
    <source>
        <dbReference type="Pfam" id="PF02627"/>
    </source>
</evidence>
<comment type="caution">
    <text evidence="2">The sequence shown here is derived from an EMBL/GenBank/DDBJ whole genome shotgun (WGS) entry which is preliminary data.</text>
</comment>
<dbReference type="GO" id="GO:0051920">
    <property type="term" value="F:peroxiredoxin activity"/>
    <property type="evidence" value="ECO:0007669"/>
    <property type="project" value="InterPro"/>
</dbReference>
<feature type="domain" description="Carboxymuconolactone decarboxylase-like" evidence="1">
    <location>
        <begin position="30"/>
        <end position="103"/>
    </location>
</feature>
<dbReference type="Gene3D" id="1.20.1290.10">
    <property type="entry name" value="AhpD-like"/>
    <property type="match status" value="1"/>
</dbReference>
<dbReference type="Pfam" id="PF02627">
    <property type="entry name" value="CMD"/>
    <property type="match status" value="1"/>
</dbReference>
<name>A0A9E5JUD7_9GAMM</name>
<dbReference type="PANTHER" id="PTHR33570">
    <property type="entry name" value="4-CARBOXYMUCONOLACTONE DECARBOXYLASE FAMILY PROTEIN"/>
    <property type="match status" value="1"/>
</dbReference>
<dbReference type="PANTHER" id="PTHR33570:SF2">
    <property type="entry name" value="CARBOXYMUCONOLACTONE DECARBOXYLASE-LIKE DOMAIN-CONTAINING PROTEIN"/>
    <property type="match status" value="1"/>
</dbReference>
<dbReference type="SUPFAM" id="SSF69118">
    <property type="entry name" value="AhpD-like"/>
    <property type="match status" value="2"/>
</dbReference>
<organism evidence="2 3">
    <name type="scientific">Pseudomaricurvus hydrocarbonicus</name>
    <dbReference type="NCBI Taxonomy" id="1470433"/>
    <lineage>
        <taxon>Bacteria</taxon>
        <taxon>Pseudomonadati</taxon>
        <taxon>Pseudomonadota</taxon>
        <taxon>Gammaproteobacteria</taxon>
        <taxon>Cellvibrionales</taxon>
        <taxon>Cellvibrionaceae</taxon>
        <taxon>Pseudomaricurvus</taxon>
    </lineage>
</organism>
<evidence type="ECO:0000313" key="3">
    <source>
        <dbReference type="Proteomes" id="UP000787472"/>
    </source>
</evidence>